<proteinExistence type="predicted"/>
<evidence type="ECO:0000313" key="2">
    <source>
        <dbReference type="WBParaSite" id="ACAC_0001084901-mRNA-1"/>
    </source>
</evidence>
<protein>
    <submittedName>
        <fullName evidence="2">Uncharacterized protein</fullName>
    </submittedName>
</protein>
<reference evidence="2" key="2">
    <citation type="submission" date="2017-02" db="UniProtKB">
        <authorList>
            <consortium name="WormBaseParasite"/>
        </authorList>
    </citation>
    <scope>IDENTIFICATION</scope>
</reference>
<evidence type="ECO:0000313" key="1">
    <source>
        <dbReference type="Proteomes" id="UP000035642"/>
    </source>
</evidence>
<reference evidence="1" key="1">
    <citation type="submission" date="2012-09" db="EMBL/GenBank/DDBJ databases">
        <authorList>
            <person name="Martin A.A."/>
        </authorList>
    </citation>
    <scope>NUCLEOTIDE SEQUENCE</scope>
</reference>
<dbReference type="Proteomes" id="UP000035642">
    <property type="component" value="Unassembled WGS sequence"/>
</dbReference>
<sequence length="49" mass="5691">MHLCERQLNFTRRTCCQLVLLLNDTTRVESLSQLTKILTSVHRMLTAAM</sequence>
<dbReference type="AlphaFoldDB" id="A0A0K0DHY3"/>
<organism evidence="1 2">
    <name type="scientific">Angiostrongylus cantonensis</name>
    <name type="common">Rat lungworm</name>
    <dbReference type="NCBI Taxonomy" id="6313"/>
    <lineage>
        <taxon>Eukaryota</taxon>
        <taxon>Metazoa</taxon>
        <taxon>Ecdysozoa</taxon>
        <taxon>Nematoda</taxon>
        <taxon>Chromadorea</taxon>
        <taxon>Rhabditida</taxon>
        <taxon>Rhabditina</taxon>
        <taxon>Rhabditomorpha</taxon>
        <taxon>Strongyloidea</taxon>
        <taxon>Metastrongylidae</taxon>
        <taxon>Angiostrongylus</taxon>
    </lineage>
</organism>
<keyword evidence="1" id="KW-1185">Reference proteome</keyword>
<dbReference type="WBParaSite" id="ACAC_0001084901-mRNA-1">
    <property type="protein sequence ID" value="ACAC_0001084901-mRNA-1"/>
    <property type="gene ID" value="ACAC_0001084901"/>
</dbReference>
<accession>A0A0K0DHY3</accession>
<name>A0A0K0DHY3_ANGCA</name>